<evidence type="ECO:0000256" key="10">
    <source>
        <dbReference type="ARBA" id="ARBA00035861"/>
    </source>
</evidence>
<evidence type="ECO:0000313" key="13">
    <source>
        <dbReference type="EMBL" id="SVB44634.1"/>
    </source>
</evidence>
<comment type="similarity">
    <text evidence="2">Belongs to the Nudix hydrolase family.</text>
</comment>
<dbReference type="GO" id="GO:0008413">
    <property type="term" value="F:8-oxo-7,8-dihydroguanosine triphosphate pyrophosphatase activity"/>
    <property type="evidence" value="ECO:0007669"/>
    <property type="project" value="TreeGrafter"/>
</dbReference>
<dbReference type="GO" id="GO:0035539">
    <property type="term" value="F:8-oxo-7,8-dihydrodeoxyguanosine triphosphate pyrophosphatase activity"/>
    <property type="evidence" value="ECO:0007669"/>
    <property type="project" value="UniProtKB-EC"/>
</dbReference>
<dbReference type="Gene3D" id="3.90.79.10">
    <property type="entry name" value="Nucleoside Triphosphate Pyrophosphohydrolase"/>
    <property type="match status" value="1"/>
</dbReference>
<dbReference type="GO" id="GO:0044715">
    <property type="term" value="F:8-oxo-dGDP phosphatase activity"/>
    <property type="evidence" value="ECO:0007669"/>
    <property type="project" value="TreeGrafter"/>
</dbReference>
<keyword evidence="3" id="KW-0515">Mutator protein</keyword>
<dbReference type="InterPro" id="IPR047127">
    <property type="entry name" value="MutT-like"/>
</dbReference>
<evidence type="ECO:0000256" key="6">
    <source>
        <dbReference type="ARBA" id="ARBA00022763"/>
    </source>
</evidence>
<evidence type="ECO:0000256" key="8">
    <source>
        <dbReference type="ARBA" id="ARBA00022842"/>
    </source>
</evidence>
<name>A0A382E3C3_9ZZZZ</name>
<proteinExistence type="inferred from homology"/>
<evidence type="ECO:0000256" key="1">
    <source>
        <dbReference type="ARBA" id="ARBA00001946"/>
    </source>
</evidence>
<sequence length="145" mass="16729">MKLVSAGLIVDKEGKILIARRSSTEPLSGWYEFPGGKLEKGETAPQSLVRELKEELDINSKIIGHFADTIYKYETGKIKLFCYWIQTDNPKTTFKKRVHDDLVWVLPCDLKNYKILPADISICLKINLFYSNNSNRFPDYLLNKI</sequence>
<dbReference type="GO" id="GO:0006260">
    <property type="term" value="P:DNA replication"/>
    <property type="evidence" value="ECO:0007669"/>
    <property type="project" value="UniProtKB-KW"/>
</dbReference>
<evidence type="ECO:0000259" key="12">
    <source>
        <dbReference type="PROSITE" id="PS51462"/>
    </source>
</evidence>
<keyword evidence="9" id="KW-0234">DNA repair</keyword>
<dbReference type="GO" id="GO:0044716">
    <property type="term" value="F:8-oxo-GDP phosphatase activity"/>
    <property type="evidence" value="ECO:0007669"/>
    <property type="project" value="TreeGrafter"/>
</dbReference>
<dbReference type="PANTHER" id="PTHR47707:SF1">
    <property type="entry name" value="NUDIX HYDROLASE FAMILY PROTEIN"/>
    <property type="match status" value="1"/>
</dbReference>
<dbReference type="InterPro" id="IPR020476">
    <property type="entry name" value="Nudix_hydrolase"/>
</dbReference>
<feature type="domain" description="Nudix hydrolase" evidence="12">
    <location>
        <begin position="1"/>
        <end position="130"/>
    </location>
</feature>
<evidence type="ECO:0000256" key="5">
    <source>
        <dbReference type="ARBA" id="ARBA00022723"/>
    </source>
</evidence>
<keyword evidence="7" id="KW-0378">Hydrolase</keyword>
<dbReference type="PANTHER" id="PTHR47707">
    <property type="entry name" value="8-OXO-DGTP DIPHOSPHATASE"/>
    <property type="match status" value="1"/>
</dbReference>
<protein>
    <recommendedName>
        <fullName evidence="11">8-oxo-dGTP diphosphatase</fullName>
        <ecNumber evidence="11">3.6.1.55</ecNumber>
    </recommendedName>
</protein>
<dbReference type="EC" id="3.6.1.55" evidence="11"/>
<reference evidence="13" key="1">
    <citation type="submission" date="2018-05" db="EMBL/GenBank/DDBJ databases">
        <authorList>
            <person name="Lanie J.A."/>
            <person name="Ng W.-L."/>
            <person name="Kazmierczak K.M."/>
            <person name="Andrzejewski T.M."/>
            <person name="Davidsen T.M."/>
            <person name="Wayne K.J."/>
            <person name="Tettelin H."/>
            <person name="Glass J.I."/>
            <person name="Rusch D."/>
            <person name="Podicherti R."/>
            <person name="Tsui H.-C.T."/>
            <person name="Winkler M.E."/>
        </authorList>
    </citation>
    <scope>NUCLEOTIDE SEQUENCE</scope>
</reference>
<evidence type="ECO:0000256" key="11">
    <source>
        <dbReference type="ARBA" id="ARBA00038905"/>
    </source>
</evidence>
<organism evidence="13">
    <name type="scientific">marine metagenome</name>
    <dbReference type="NCBI Taxonomy" id="408172"/>
    <lineage>
        <taxon>unclassified sequences</taxon>
        <taxon>metagenomes</taxon>
        <taxon>ecological metagenomes</taxon>
    </lineage>
</organism>
<accession>A0A382E3C3</accession>
<keyword evidence="8" id="KW-0460">Magnesium</keyword>
<dbReference type="AlphaFoldDB" id="A0A382E3C3"/>
<dbReference type="PRINTS" id="PR00502">
    <property type="entry name" value="NUDIXFAMILY"/>
</dbReference>
<keyword evidence="6" id="KW-0227">DNA damage</keyword>
<evidence type="ECO:0000256" key="7">
    <source>
        <dbReference type="ARBA" id="ARBA00022801"/>
    </source>
</evidence>
<gene>
    <name evidence="13" type="ORF">METZ01_LOCUS197488</name>
</gene>
<dbReference type="InterPro" id="IPR000086">
    <property type="entry name" value="NUDIX_hydrolase_dom"/>
</dbReference>
<dbReference type="EMBL" id="UINC01042256">
    <property type="protein sequence ID" value="SVB44634.1"/>
    <property type="molecule type" value="Genomic_DNA"/>
</dbReference>
<evidence type="ECO:0000256" key="2">
    <source>
        <dbReference type="ARBA" id="ARBA00005582"/>
    </source>
</evidence>
<dbReference type="CDD" id="cd03425">
    <property type="entry name" value="NUDIX_MutT_NudA_like"/>
    <property type="match status" value="1"/>
</dbReference>
<dbReference type="SUPFAM" id="SSF55811">
    <property type="entry name" value="Nudix"/>
    <property type="match status" value="1"/>
</dbReference>
<evidence type="ECO:0000256" key="4">
    <source>
        <dbReference type="ARBA" id="ARBA00022705"/>
    </source>
</evidence>
<dbReference type="InterPro" id="IPR015797">
    <property type="entry name" value="NUDIX_hydrolase-like_dom_sf"/>
</dbReference>
<dbReference type="GO" id="GO:0006281">
    <property type="term" value="P:DNA repair"/>
    <property type="evidence" value="ECO:0007669"/>
    <property type="project" value="UniProtKB-KW"/>
</dbReference>
<keyword evidence="4" id="KW-0235">DNA replication</keyword>
<keyword evidence="5" id="KW-0479">Metal-binding</keyword>
<dbReference type="Pfam" id="PF00293">
    <property type="entry name" value="NUDIX"/>
    <property type="match status" value="1"/>
</dbReference>
<dbReference type="PROSITE" id="PS51462">
    <property type="entry name" value="NUDIX"/>
    <property type="match status" value="1"/>
</dbReference>
<evidence type="ECO:0000256" key="3">
    <source>
        <dbReference type="ARBA" id="ARBA00022457"/>
    </source>
</evidence>
<dbReference type="GO" id="GO:0046872">
    <property type="term" value="F:metal ion binding"/>
    <property type="evidence" value="ECO:0007669"/>
    <property type="project" value="UniProtKB-KW"/>
</dbReference>
<comment type="cofactor">
    <cofactor evidence="1">
        <name>Mg(2+)</name>
        <dbReference type="ChEBI" id="CHEBI:18420"/>
    </cofactor>
</comment>
<comment type="catalytic activity">
    <reaction evidence="10">
        <text>8-oxo-dGTP + H2O = 8-oxo-dGMP + diphosphate + H(+)</text>
        <dbReference type="Rhea" id="RHEA:31575"/>
        <dbReference type="ChEBI" id="CHEBI:15377"/>
        <dbReference type="ChEBI" id="CHEBI:15378"/>
        <dbReference type="ChEBI" id="CHEBI:33019"/>
        <dbReference type="ChEBI" id="CHEBI:63224"/>
        <dbReference type="ChEBI" id="CHEBI:77896"/>
        <dbReference type="EC" id="3.6.1.55"/>
    </reaction>
</comment>
<evidence type="ECO:0000256" key="9">
    <source>
        <dbReference type="ARBA" id="ARBA00023204"/>
    </source>
</evidence>